<feature type="transmembrane region" description="Helical" evidence="1">
    <location>
        <begin position="162"/>
        <end position="184"/>
    </location>
</feature>
<feature type="transmembrane region" description="Helical" evidence="1">
    <location>
        <begin position="122"/>
        <end position="142"/>
    </location>
</feature>
<keyword evidence="1" id="KW-0812">Transmembrane</keyword>
<evidence type="ECO:0000313" key="2">
    <source>
        <dbReference type="EMBL" id="RNA66222.1"/>
    </source>
</evidence>
<sequence length="445" mass="49030">MMVVLKTWLLKLLIVVYVVHTLVVVPYGEAILATLTAVVIVLLLGHLRGFSRVISSFMLLTGFLIIMATGNVGLIKSSLTVNLPLVVLLVTVPVMGFPLRLGKYDEQLSNFVKKHGRNNNRLFFSITSVFFLIGPVINMGSIKLMNNLVEKLALAKGLLARSYMQGFTSTLLWSPFFASLLLVLNLVGLSLYTYLPFGLGIAVLHILVANVLYSKFAKDTAFSSAGVQTVRMRRIYELVIVFVLFFCAVFLIDRLLGISMIISVTFAAVLVAIIWSLYLRVEREFMSNVKEYSGKTILLSSNEVVLFTTAGFFGAVIATTEVGAFINRFVLLVSESSVLLLILSIILITALLALGGVHQIVTITALATTVRPLEVGVDPLIFALTLMSAWSIATILSPISAANVIIMNLIRRRYKEVAFTFNGAFILVMTGMYTIFIYVVHLFFT</sequence>
<feature type="transmembrane region" description="Helical" evidence="1">
    <location>
        <begin position="338"/>
        <end position="361"/>
    </location>
</feature>
<dbReference type="AlphaFoldDB" id="A0A3M7TMC1"/>
<keyword evidence="1" id="KW-1133">Transmembrane helix</keyword>
<feature type="transmembrane region" description="Helical" evidence="1">
    <location>
        <begin position="57"/>
        <end position="75"/>
    </location>
</feature>
<evidence type="ECO:0000256" key="1">
    <source>
        <dbReference type="SAM" id="Phobius"/>
    </source>
</evidence>
<organism evidence="2 3">
    <name type="scientific">Alteribacter keqinensis</name>
    <dbReference type="NCBI Taxonomy" id="2483800"/>
    <lineage>
        <taxon>Bacteria</taxon>
        <taxon>Bacillati</taxon>
        <taxon>Bacillota</taxon>
        <taxon>Bacilli</taxon>
        <taxon>Bacillales</taxon>
        <taxon>Bacillaceae</taxon>
        <taxon>Alteribacter</taxon>
    </lineage>
</organism>
<dbReference type="RefSeq" id="WP_122901608.1">
    <property type="nucleotide sequence ID" value="NZ_RHIB01000004.1"/>
</dbReference>
<feature type="transmembrane region" description="Helical" evidence="1">
    <location>
        <begin position="418"/>
        <end position="444"/>
    </location>
</feature>
<feature type="transmembrane region" description="Helical" evidence="1">
    <location>
        <begin position="81"/>
        <end position="101"/>
    </location>
</feature>
<evidence type="ECO:0000313" key="3">
    <source>
        <dbReference type="Proteomes" id="UP000278746"/>
    </source>
</evidence>
<dbReference type="OrthoDB" id="3171527at2"/>
<feature type="transmembrane region" description="Helical" evidence="1">
    <location>
        <begin position="304"/>
        <end position="326"/>
    </location>
</feature>
<feature type="transmembrane region" description="Helical" evidence="1">
    <location>
        <begin position="259"/>
        <end position="278"/>
    </location>
</feature>
<protein>
    <submittedName>
        <fullName evidence="2">Uncharacterized protein</fullName>
    </submittedName>
</protein>
<name>A0A3M7TMC1_9BACI</name>
<dbReference type="EMBL" id="RHIB01000004">
    <property type="protein sequence ID" value="RNA66222.1"/>
    <property type="molecule type" value="Genomic_DNA"/>
</dbReference>
<comment type="caution">
    <text evidence="2">The sequence shown here is derived from an EMBL/GenBank/DDBJ whole genome shotgun (WGS) entry which is preliminary data.</text>
</comment>
<feature type="transmembrane region" description="Helical" evidence="1">
    <location>
        <begin position="191"/>
        <end position="213"/>
    </location>
</feature>
<feature type="transmembrane region" description="Helical" evidence="1">
    <location>
        <begin position="12"/>
        <end position="45"/>
    </location>
</feature>
<dbReference type="Proteomes" id="UP000278746">
    <property type="component" value="Unassembled WGS sequence"/>
</dbReference>
<reference evidence="2 3" key="1">
    <citation type="submission" date="2018-10" db="EMBL/GenBank/DDBJ databases">
        <title>Bacillus Keqinensis sp. nov., a moderately halophilic bacterium isolated from a saline-alkaline lake.</title>
        <authorList>
            <person name="Wang H."/>
        </authorList>
    </citation>
    <scope>NUCLEOTIDE SEQUENCE [LARGE SCALE GENOMIC DNA]</scope>
    <source>
        <strain evidence="2 3">KQ-3</strain>
    </source>
</reference>
<keyword evidence="3" id="KW-1185">Reference proteome</keyword>
<keyword evidence="1" id="KW-0472">Membrane</keyword>
<feature type="transmembrane region" description="Helical" evidence="1">
    <location>
        <begin position="233"/>
        <end position="252"/>
    </location>
</feature>
<gene>
    <name evidence="2" type="ORF">EBO34_19020</name>
</gene>
<feature type="transmembrane region" description="Helical" evidence="1">
    <location>
        <begin position="381"/>
        <end position="406"/>
    </location>
</feature>
<accession>A0A3M7TMC1</accession>
<proteinExistence type="predicted"/>